<accession>A0A0N4ZGD7</accession>
<dbReference type="InterPro" id="IPR002919">
    <property type="entry name" value="TIL_dom"/>
</dbReference>
<feature type="domain" description="TIL" evidence="5">
    <location>
        <begin position="99"/>
        <end position="152"/>
    </location>
</feature>
<keyword evidence="4" id="KW-0732">Signal</keyword>
<dbReference type="PANTHER" id="PTHR23259:SF70">
    <property type="entry name" value="ACCESSORY GLAND PROTEIN ACP62F-RELATED"/>
    <property type="match status" value="1"/>
</dbReference>
<keyword evidence="2" id="KW-0722">Serine protease inhibitor</keyword>
<evidence type="ECO:0000259" key="5">
    <source>
        <dbReference type="Pfam" id="PF01826"/>
    </source>
</evidence>
<dbReference type="WBParaSite" id="PTRK_0000684500.1">
    <property type="protein sequence ID" value="PTRK_0000684500.1"/>
    <property type="gene ID" value="PTRK_0000684500"/>
</dbReference>
<dbReference type="SUPFAM" id="SSF57567">
    <property type="entry name" value="Serine protease inhibitors"/>
    <property type="match status" value="3"/>
</dbReference>
<name>A0A0N4ZGD7_PARTI</name>
<evidence type="ECO:0000256" key="3">
    <source>
        <dbReference type="ARBA" id="ARBA00023157"/>
    </source>
</evidence>
<keyword evidence="1" id="KW-0646">Protease inhibitor</keyword>
<dbReference type="GO" id="GO:0004867">
    <property type="term" value="F:serine-type endopeptidase inhibitor activity"/>
    <property type="evidence" value="ECO:0007669"/>
    <property type="project" value="UniProtKB-KW"/>
</dbReference>
<feature type="signal peptide" evidence="4">
    <location>
        <begin position="1"/>
        <end position="21"/>
    </location>
</feature>
<protein>
    <submittedName>
        <fullName evidence="7">TIL domain-containing protein</fullName>
    </submittedName>
</protein>
<evidence type="ECO:0000313" key="7">
    <source>
        <dbReference type="WBParaSite" id="PTRK_0000684500.1"/>
    </source>
</evidence>
<organism evidence="6 7">
    <name type="scientific">Parastrongyloides trichosuri</name>
    <name type="common">Possum-specific nematode worm</name>
    <dbReference type="NCBI Taxonomy" id="131310"/>
    <lineage>
        <taxon>Eukaryota</taxon>
        <taxon>Metazoa</taxon>
        <taxon>Ecdysozoa</taxon>
        <taxon>Nematoda</taxon>
        <taxon>Chromadorea</taxon>
        <taxon>Rhabditida</taxon>
        <taxon>Tylenchina</taxon>
        <taxon>Panagrolaimomorpha</taxon>
        <taxon>Strongyloidoidea</taxon>
        <taxon>Strongyloididae</taxon>
        <taxon>Parastrongyloides</taxon>
    </lineage>
</organism>
<feature type="chain" id="PRO_5005891655" evidence="4">
    <location>
        <begin position="22"/>
        <end position="228"/>
    </location>
</feature>
<dbReference type="PANTHER" id="PTHR23259">
    <property type="entry name" value="RIDDLE"/>
    <property type="match status" value="1"/>
</dbReference>
<dbReference type="InterPro" id="IPR051368">
    <property type="entry name" value="SerProtInhib-TIL_Domain"/>
</dbReference>
<reference evidence="7" key="1">
    <citation type="submission" date="2017-02" db="UniProtKB">
        <authorList>
            <consortium name="WormBaseParasite"/>
        </authorList>
    </citation>
    <scope>IDENTIFICATION</scope>
</reference>
<evidence type="ECO:0000313" key="6">
    <source>
        <dbReference type="Proteomes" id="UP000038045"/>
    </source>
</evidence>
<evidence type="ECO:0000256" key="4">
    <source>
        <dbReference type="SAM" id="SignalP"/>
    </source>
</evidence>
<dbReference type="CDD" id="cd19941">
    <property type="entry name" value="TIL"/>
    <property type="match status" value="1"/>
</dbReference>
<evidence type="ECO:0000256" key="1">
    <source>
        <dbReference type="ARBA" id="ARBA00022690"/>
    </source>
</evidence>
<sequence>MKYFIVLFLAFVSSVPKFSYAKKEVCKGNTTYVSSNFICNNICKNSFKVKCSLKLFQRTRCACYNDFALDKKGKCRFKKECPYYKPIKTTTKKPATSKCGKDQVFTRCKPKCIATCKDKYPRCTKECNGSGCVCKPGYVLDAKKKCIQMNKCPKLQTTKKPTTSKPGCGKHQMHRKLPKCMSYCRKNKVEERCLDRKGKYGCVCNKGYYWVDHKCVSLNECKKYNFKA</sequence>
<keyword evidence="6" id="KW-1185">Reference proteome</keyword>
<keyword evidence="3" id="KW-1015">Disulfide bond</keyword>
<dbReference type="Pfam" id="PF01826">
    <property type="entry name" value="TIL"/>
    <property type="match status" value="1"/>
</dbReference>
<dbReference type="Gene3D" id="2.10.25.10">
    <property type="entry name" value="Laminin"/>
    <property type="match status" value="1"/>
</dbReference>
<proteinExistence type="predicted"/>
<dbReference type="AlphaFoldDB" id="A0A0N4ZGD7"/>
<dbReference type="Proteomes" id="UP000038045">
    <property type="component" value="Unplaced"/>
</dbReference>
<dbReference type="InterPro" id="IPR036084">
    <property type="entry name" value="Ser_inhib-like_sf"/>
</dbReference>
<evidence type="ECO:0000256" key="2">
    <source>
        <dbReference type="ARBA" id="ARBA00022900"/>
    </source>
</evidence>